<evidence type="ECO:0000256" key="2">
    <source>
        <dbReference type="SAM" id="MobiDB-lite"/>
    </source>
</evidence>
<dbReference type="GO" id="GO:0005654">
    <property type="term" value="C:nucleoplasm"/>
    <property type="evidence" value="ECO:0007669"/>
    <property type="project" value="TreeGrafter"/>
</dbReference>
<keyword evidence="3" id="KW-1133">Transmembrane helix</keyword>
<dbReference type="GO" id="GO:0070095">
    <property type="term" value="F:fructose-6-phosphate binding"/>
    <property type="evidence" value="ECO:0007669"/>
    <property type="project" value="TreeGrafter"/>
</dbReference>
<sequence>MKRGRRNVGMQKKKKKKASESADYEPTLPVSEKSNPLTRDMDRASACSIVKMLQACDAQMFQEKSQTEYQVQELNWLGLLSDEIVKTLMEVAERVRLILKDPQDSLVVLSGCGTSGRLAFFMASGFNRELQRLNYAPICSYVIAGGDRALFSSQEAPEDDPTLGALRLKKVSGGKKRVLFIGVSCGLSAPFVAGQLDFCLRHPDVYTPVLVGFNPAHQARNEPLPGCMLTFHSVVTRIEELAKTQKAFLINPALGPEAISGSSRMKGGSATKILLEVVFSASFSRTPITFNGILQHMRSYKKALDFTYSHSEGIAALTEAAGRSLQCGRQVCYLGWGSLGLLGLIDASECKPTFGADYEDIRGFVSGGYKELGNNEGDLTLMGPEFSISHDDFLDRVLPRLTDDDTVLLLYSDSDDVDEVAKLARRVREKTSNIHAAYHQTDGATAAQHDDINKLCSSTINFTWPQETPKRLQYMVRLLIYSLLYRKLLRELSTKLLLNAVSTGAHTLKGKVFKNYMIDLQVTNSKLYRRATRLLQELSGHSESQCEEALLKAIYQVDKLSEDIMTCSLKTHTHTAGKAKKVVPLALVCLLTGCSIKEAETRLEQQPIVREAVEACKSMSTSSIEPGWDSTEVLSWRSPVEPIRQRWRRRDAYYRQSLRRPPLRPPSRTQRDSHLGSADAPTFPCIISSASVGSPLVADVSSSDSASWSPVVASFTVSLSLSSSSSSPVPASPSSLLIFSTILLSFLFSISTLLIFLLLFLLVFLRRLFLLSRFRHRGRRQWAFLELKDLKEVKFHHHRSFGSQWVLLERPGGHFLADTSFAGAVFIVASL</sequence>
<dbReference type="GO" id="GO:0004857">
    <property type="term" value="F:enzyme inhibitor activity"/>
    <property type="evidence" value="ECO:0007669"/>
    <property type="project" value="TreeGrafter"/>
</dbReference>
<protein>
    <recommendedName>
        <fullName evidence="4">SIS domain-containing protein</fullName>
    </recommendedName>
</protein>
<dbReference type="GO" id="GO:0019899">
    <property type="term" value="F:enzyme binding"/>
    <property type="evidence" value="ECO:0007669"/>
    <property type="project" value="TreeGrafter"/>
</dbReference>
<evidence type="ECO:0000313" key="6">
    <source>
        <dbReference type="Proteomes" id="UP000250572"/>
    </source>
</evidence>
<name>A0A315W3M9_GAMAF</name>
<dbReference type="Proteomes" id="UP000250572">
    <property type="component" value="Unassembled WGS sequence"/>
</dbReference>
<dbReference type="PANTHER" id="PTHR10088">
    <property type="entry name" value="GLUCOKINASE REGULATORY PROTEIN"/>
    <property type="match status" value="1"/>
</dbReference>
<feature type="domain" description="SIS" evidence="4">
    <location>
        <begin position="91"/>
        <end position="288"/>
    </location>
</feature>
<gene>
    <name evidence="5" type="ORF">CCH79_00018125</name>
</gene>
<dbReference type="InterPro" id="IPR040190">
    <property type="entry name" value="MURQ/GCKR"/>
</dbReference>
<dbReference type="InterPro" id="IPR001347">
    <property type="entry name" value="SIS_dom"/>
</dbReference>
<dbReference type="Gene3D" id="3.40.50.12620">
    <property type="match status" value="1"/>
</dbReference>
<feature type="transmembrane region" description="Helical" evidence="3">
    <location>
        <begin position="736"/>
        <end position="765"/>
    </location>
</feature>
<dbReference type="GO" id="GO:0042593">
    <property type="term" value="P:glucose homeostasis"/>
    <property type="evidence" value="ECO:0007669"/>
    <property type="project" value="TreeGrafter"/>
</dbReference>
<evidence type="ECO:0000256" key="3">
    <source>
        <dbReference type="SAM" id="Phobius"/>
    </source>
</evidence>
<dbReference type="InterPro" id="IPR005486">
    <property type="entry name" value="Glucokinase_regulatory_CS"/>
</dbReference>
<dbReference type="PROSITE" id="PS51464">
    <property type="entry name" value="SIS"/>
    <property type="match status" value="2"/>
</dbReference>
<organism evidence="5 6">
    <name type="scientific">Gambusia affinis</name>
    <name type="common">Western mosquitofish</name>
    <name type="synonym">Heterandria affinis</name>
    <dbReference type="NCBI Taxonomy" id="33528"/>
    <lineage>
        <taxon>Eukaryota</taxon>
        <taxon>Metazoa</taxon>
        <taxon>Chordata</taxon>
        <taxon>Craniata</taxon>
        <taxon>Vertebrata</taxon>
        <taxon>Euteleostomi</taxon>
        <taxon>Actinopterygii</taxon>
        <taxon>Neopterygii</taxon>
        <taxon>Teleostei</taxon>
        <taxon>Neoteleostei</taxon>
        <taxon>Acanthomorphata</taxon>
        <taxon>Ovalentaria</taxon>
        <taxon>Atherinomorphae</taxon>
        <taxon>Cyprinodontiformes</taxon>
        <taxon>Poeciliidae</taxon>
        <taxon>Poeciliinae</taxon>
        <taxon>Gambusia</taxon>
    </lineage>
</organism>
<dbReference type="FunFam" id="1.10.8.1080:FF:000002">
    <property type="entry name" value="Glucokinase regulatory protein"/>
    <property type="match status" value="1"/>
</dbReference>
<reference evidence="5 6" key="1">
    <citation type="journal article" date="2018" name="G3 (Bethesda)">
        <title>A High-Quality Reference Genome for the Invasive Mosquitofish Gambusia affinis Using a Chicago Library.</title>
        <authorList>
            <person name="Hoffberg S.L."/>
            <person name="Troendle N.J."/>
            <person name="Glenn T.C."/>
            <person name="Mahmud O."/>
            <person name="Louha S."/>
            <person name="Chalopin D."/>
            <person name="Bennetzen J.L."/>
            <person name="Mauricio R."/>
        </authorList>
    </citation>
    <scope>NUCLEOTIDE SEQUENCE [LARGE SCALE GENOMIC DNA]</scope>
    <source>
        <strain evidence="5">NE01/NJP1002.9</strain>
        <tissue evidence="5">Muscle</tissue>
    </source>
</reference>
<feature type="region of interest" description="Disordered" evidence="2">
    <location>
        <begin position="1"/>
        <end position="38"/>
    </location>
</feature>
<evidence type="ECO:0000256" key="1">
    <source>
        <dbReference type="ARBA" id="ARBA00023277"/>
    </source>
</evidence>
<keyword evidence="1" id="KW-0119">Carbohydrate metabolism</keyword>
<comment type="caution">
    <text evidence="5">The sequence shown here is derived from an EMBL/GenBank/DDBJ whole genome shotgun (WGS) entry which is preliminary data.</text>
</comment>
<dbReference type="Gene3D" id="1.10.8.1080">
    <property type="match status" value="1"/>
</dbReference>
<dbReference type="Pfam" id="PF22645">
    <property type="entry name" value="GKRP_SIS_N"/>
    <property type="match status" value="1"/>
</dbReference>
<feature type="region of interest" description="Disordered" evidence="2">
    <location>
        <begin position="658"/>
        <end position="677"/>
    </location>
</feature>
<keyword evidence="6" id="KW-1185">Reference proteome</keyword>
<dbReference type="STRING" id="33528.ENSGAFP00000008860"/>
<evidence type="ECO:0000259" key="4">
    <source>
        <dbReference type="PROSITE" id="PS51464"/>
    </source>
</evidence>
<evidence type="ECO:0000313" key="5">
    <source>
        <dbReference type="EMBL" id="PWA29873.1"/>
    </source>
</evidence>
<feature type="compositionally biased region" description="Basic residues" evidence="2">
    <location>
        <begin position="1"/>
        <end position="17"/>
    </location>
</feature>
<proteinExistence type="predicted"/>
<dbReference type="GO" id="GO:0005829">
    <property type="term" value="C:cytosol"/>
    <property type="evidence" value="ECO:0007669"/>
    <property type="project" value="TreeGrafter"/>
</dbReference>
<dbReference type="PROSITE" id="PS01272">
    <property type="entry name" value="GCKR"/>
    <property type="match status" value="1"/>
</dbReference>
<keyword evidence="3" id="KW-0812">Transmembrane</keyword>
<dbReference type="Gene3D" id="3.40.50.10490">
    <property type="entry name" value="Glucose-6-phosphate isomerase like protein, domain 1"/>
    <property type="match status" value="1"/>
</dbReference>
<accession>A0A315W3M9</accession>
<dbReference type="FunFam" id="3.40.50.12620:FF:000001">
    <property type="entry name" value="Glucokinase regulatory protein"/>
    <property type="match status" value="1"/>
</dbReference>
<dbReference type="Pfam" id="PF20741">
    <property type="entry name" value="GKRP-like_C"/>
    <property type="match status" value="1"/>
</dbReference>
<dbReference type="GO" id="GO:0009750">
    <property type="term" value="P:response to fructose"/>
    <property type="evidence" value="ECO:0007669"/>
    <property type="project" value="TreeGrafter"/>
</dbReference>
<dbReference type="EMBL" id="NHOQ01000520">
    <property type="protein sequence ID" value="PWA29873.1"/>
    <property type="molecule type" value="Genomic_DNA"/>
</dbReference>
<feature type="domain" description="SIS" evidence="4">
    <location>
        <begin position="321"/>
        <end position="511"/>
    </location>
</feature>
<keyword evidence="3" id="KW-0472">Membrane</keyword>
<feature type="non-terminal residue" evidence="5">
    <location>
        <position position="831"/>
    </location>
</feature>
<dbReference type="AlphaFoldDB" id="A0A315W3M9"/>
<dbReference type="GO" id="GO:1901135">
    <property type="term" value="P:carbohydrate derivative metabolic process"/>
    <property type="evidence" value="ECO:0007669"/>
    <property type="project" value="InterPro"/>
</dbReference>
<dbReference type="Pfam" id="PF22198">
    <property type="entry name" value="GKRP_SIS_2"/>
    <property type="match status" value="1"/>
</dbReference>
<dbReference type="PANTHER" id="PTHR10088:SF4">
    <property type="entry name" value="GLUCOKINASE REGULATORY PROTEIN"/>
    <property type="match status" value="1"/>
</dbReference>
<dbReference type="SUPFAM" id="SSF53697">
    <property type="entry name" value="SIS domain"/>
    <property type="match status" value="2"/>
</dbReference>
<dbReference type="GO" id="GO:0030246">
    <property type="term" value="F:carbohydrate binding"/>
    <property type="evidence" value="ECO:0007669"/>
    <property type="project" value="TreeGrafter"/>
</dbReference>
<dbReference type="InterPro" id="IPR046348">
    <property type="entry name" value="SIS_dom_sf"/>
</dbReference>
<dbReference type="InterPro" id="IPR054017">
    <property type="entry name" value="GKRP_SIS_2"/>
</dbReference>